<dbReference type="STRING" id="1036779.SAMN04515666_101562"/>
<dbReference type="GO" id="GO:0046983">
    <property type="term" value="F:protein dimerization activity"/>
    <property type="evidence" value="ECO:0007669"/>
    <property type="project" value="InterPro"/>
</dbReference>
<protein>
    <submittedName>
        <fullName evidence="5">Histidine kinase-, DNA gyrase B-, and HSP90-like ATPase</fullName>
    </submittedName>
</protein>
<dbReference type="PANTHER" id="PTHR24421">
    <property type="entry name" value="NITRATE/NITRITE SENSOR PROTEIN NARX-RELATED"/>
    <property type="match status" value="1"/>
</dbReference>
<keyword evidence="2 5" id="KW-0418">Kinase</keyword>
<dbReference type="EMBL" id="FOAN01000001">
    <property type="protein sequence ID" value="SEK45593.1"/>
    <property type="molecule type" value="Genomic_DNA"/>
</dbReference>
<dbReference type="GO" id="GO:0000155">
    <property type="term" value="F:phosphorelay sensor kinase activity"/>
    <property type="evidence" value="ECO:0007669"/>
    <property type="project" value="InterPro"/>
</dbReference>
<evidence type="ECO:0000313" key="6">
    <source>
        <dbReference type="Proteomes" id="UP000199664"/>
    </source>
</evidence>
<dbReference type="InterPro" id="IPR003594">
    <property type="entry name" value="HATPase_dom"/>
</dbReference>
<feature type="domain" description="Histidine kinase/HSP90-like ATPase" evidence="4">
    <location>
        <begin position="286"/>
        <end position="385"/>
    </location>
</feature>
<dbReference type="Pfam" id="PF07730">
    <property type="entry name" value="HisKA_3"/>
    <property type="match status" value="1"/>
</dbReference>
<dbReference type="SUPFAM" id="SSF55874">
    <property type="entry name" value="ATPase domain of HSP90 chaperone/DNA topoisomerase II/histidine kinase"/>
    <property type="match status" value="1"/>
</dbReference>
<dbReference type="InterPro" id="IPR050482">
    <property type="entry name" value="Sensor_HK_TwoCompSys"/>
</dbReference>
<dbReference type="Proteomes" id="UP000199664">
    <property type="component" value="Unassembled WGS sequence"/>
</dbReference>
<evidence type="ECO:0000256" key="3">
    <source>
        <dbReference type="ARBA" id="ARBA00023012"/>
    </source>
</evidence>
<keyword evidence="3" id="KW-0902">Two-component regulatory system</keyword>
<keyword evidence="6" id="KW-1185">Reference proteome</keyword>
<dbReference type="GO" id="GO:0016020">
    <property type="term" value="C:membrane"/>
    <property type="evidence" value="ECO:0007669"/>
    <property type="project" value="InterPro"/>
</dbReference>
<dbReference type="Gene3D" id="3.30.565.10">
    <property type="entry name" value="Histidine kinase-like ATPase, C-terminal domain"/>
    <property type="match status" value="1"/>
</dbReference>
<dbReference type="AlphaFoldDB" id="A0A1H7H589"/>
<gene>
    <name evidence="5" type="ORF">SAMN04515666_101562</name>
</gene>
<dbReference type="InterPro" id="IPR011712">
    <property type="entry name" value="Sig_transdc_His_kin_sub3_dim/P"/>
</dbReference>
<dbReference type="OrthoDB" id="9778496at2"/>
<organism evidence="5 6">
    <name type="scientific">Bosea lupini</name>
    <dbReference type="NCBI Taxonomy" id="1036779"/>
    <lineage>
        <taxon>Bacteria</taxon>
        <taxon>Pseudomonadati</taxon>
        <taxon>Pseudomonadota</taxon>
        <taxon>Alphaproteobacteria</taxon>
        <taxon>Hyphomicrobiales</taxon>
        <taxon>Boseaceae</taxon>
        <taxon>Bosea</taxon>
    </lineage>
</organism>
<evidence type="ECO:0000256" key="1">
    <source>
        <dbReference type="ARBA" id="ARBA00022679"/>
    </source>
</evidence>
<dbReference type="Gene3D" id="1.20.5.1930">
    <property type="match status" value="1"/>
</dbReference>
<reference evidence="6" key="1">
    <citation type="submission" date="2016-10" db="EMBL/GenBank/DDBJ databases">
        <authorList>
            <person name="Varghese N."/>
            <person name="Submissions S."/>
        </authorList>
    </citation>
    <scope>NUCLEOTIDE SEQUENCE [LARGE SCALE GENOMIC DNA]</scope>
    <source>
        <strain evidence="6">LMG 26383,CCUG 61248,R- 45681</strain>
    </source>
</reference>
<name>A0A1H7H589_9HYPH</name>
<dbReference type="PANTHER" id="PTHR24421:SF58">
    <property type="entry name" value="SIGNAL TRANSDUCTION HISTIDINE-PROTEIN KINASE_PHOSPHATASE UHPB"/>
    <property type="match status" value="1"/>
</dbReference>
<dbReference type="CDD" id="cd16917">
    <property type="entry name" value="HATPase_UhpB-NarQ-NarX-like"/>
    <property type="match status" value="1"/>
</dbReference>
<dbReference type="RefSeq" id="WP_091829539.1">
    <property type="nucleotide sequence ID" value="NZ_FOAN01000001.1"/>
</dbReference>
<dbReference type="Pfam" id="PF02518">
    <property type="entry name" value="HATPase_c"/>
    <property type="match status" value="1"/>
</dbReference>
<proteinExistence type="predicted"/>
<dbReference type="InterPro" id="IPR036890">
    <property type="entry name" value="HATPase_C_sf"/>
</dbReference>
<sequence length="393" mass="43374">MMHLQLRHELDLEVYLEPSVIALTDGSIRALNRAASQLLAPGRAATSLLDICASRVDALRTYLLACSGSRQPLIERVGFNGPDGPGDYRCFGNVLIPRRKSQPATLLLRLFPLLDPRFSAAAERMRRLTAERQRRLAMQQFDELRSDRLRLVEQYCFVAEALRIVEARTHRLEDELNHIRADERARIARDLHDHTGQEMARVLIELRALQESTKGLARRRLDEIVEHVTGVGRKIHHAVVSGRPRIVEELGFSRAIEAMAASFAADGRLQLCFRKKGAEPDPMPAVIEDTLYRVAQEALTNTLKHALCARKLDIVLDFARSSVSLTIADDGIGLRSQPERPGDGLRTGIGLPGMRQRMADVGGTLGIGARCGKGTIVTAVAPLTGVAPRSVSS</sequence>
<accession>A0A1H7H589</accession>
<keyword evidence="1" id="KW-0808">Transferase</keyword>
<evidence type="ECO:0000259" key="4">
    <source>
        <dbReference type="SMART" id="SM00387"/>
    </source>
</evidence>
<dbReference type="SMART" id="SM00387">
    <property type="entry name" value="HATPase_c"/>
    <property type="match status" value="1"/>
</dbReference>
<evidence type="ECO:0000256" key="2">
    <source>
        <dbReference type="ARBA" id="ARBA00022777"/>
    </source>
</evidence>
<evidence type="ECO:0000313" key="5">
    <source>
        <dbReference type="EMBL" id="SEK45593.1"/>
    </source>
</evidence>